<keyword evidence="2" id="KW-1185">Reference proteome</keyword>
<evidence type="ECO:0000313" key="2">
    <source>
        <dbReference type="Proteomes" id="UP000253410"/>
    </source>
</evidence>
<dbReference type="EMBL" id="QFFJ01000001">
    <property type="protein sequence ID" value="RBL91299.1"/>
    <property type="molecule type" value="Genomic_DNA"/>
</dbReference>
<comment type="caution">
    <text evidence="1">The sequence shown here is derived from an EMBL/GenBank/DDBJ whole genome shotgun (WGS) entry which is preliminary data.</text>
</comment>
<protein>
    <submittedName>
        <fullName evidence="1">Uncharacterized protein</fullName>
    </submittedName>
</protein>
<organism evidence="1 2">
    <name type="scientific">Chitinophaga flava</name>
    <dbReference type="NCBI Taxonomy" id="2259036"/>
    <lineage>
        <taxon>Bacteria</taxon>
        <taxon>Pseudomonadati</taxon>
        <taxon>Bacteroidota</taxon>
        <taxon>Chitinophagia</taxon>
        <taxon>Chitinophagales</taxon>
        <taxon>Chitinophagaceae</taxon>
        <taxon>Chitinophaga</taxon>
    </lineage>
</organism>
<dbReference type="Proteomes" id="UP000253410">
    <property type="component" value="Unassembled WGS sequence"/>
</dbReference>
<proteinExistence type="predicted"/>
<reference evidence="1 2" key="1">
    <citation type="submission" date="2018-05" db="EMBL/GenBank/DDBJ databases">
        <title>Chitinophaga sp. K3CV102501T nov., isolated from isolated from a monsoon evergreen broad-leaved forest soil.</title>
        <authorList>
            <person name="Lv Y."/>
        </authorList>
    </citation>
    <scope>NUCLEOTIDE SEQUENCE [LARGE SCALE GENOMIC DNA]</scope>
    <source>
        <strain evidence="1 2">GDMCC 1.1325</strain>
    </source>
</reference>
<name>A0A365XY40_9BACT</name>
<evidence type="ECO:0000313" key="1">
    <source>
        <dbReference type="EMBL" id="RBL91299.1"/>
    </source>
</evidence>
<gene>
    <name evidence="1" type="ORF">DF182_01355</name>
</gene>
<sequence length="60" mass="7119">MFTLTSRKAYGKRLPIYQYYQGKPVKSRSGRCFIYLLKSFTVLIFEAWARCLLMRKSNTS</sequence>
<dbReference type="AlphaFoldDB" id="A0A365XY40"/>
<accession>A0A365XY40</accession>